<comment type="similarity">
    <text evidence="2">Belongs to the RRP1 family.</text>
</comment>
<evidence type="ECO:0000256" key="3">
    <source>
        <dbReference type="ARBA" id="ARBA00022552"/>
    </source>
</evidence>
<dbReference type="EMBL" id="UIVS01000004">
    <property type="protein sequence ID" value="SVP95376.1"/>
    <property type="molecule type" value="Genomic_DNA"/>
</dbReference>
<dbReference type="GO" id="GO:0030688">
    <property type="term" value="C:preribosome, small subunit precursor"/>
    <property type="evidence" value="ECO:0007669"/>
    <property type="project" value="InterPro"/>
</dbReference>
<protein>
    <submittedName>
        <fullName evidence="6">Nucleolar protein,Nop52, putative</fullName>
    </submittedName>
</protein>
<dbReference type="GO" id="GO:0005634">
    <property type="term" value="C:nucleus"/>
    <property type="evidence" value="ECO:0007669"/>
    <property type="project" value="UniProtKB-SubCell"/>
</dbReference>
<evidence type="ECO:0000256" key="4">
    <source>
        <dbReference type="ARBA" id="ARBA00023242"/>
    </source>
</evidence>
<evidence type="ECO:0000313" key="5">
    <source>
        <dbReference type="EMBL" id="SVP94602.1"/>
    </source>
</evidence>
<keyword evidence="4" id="KW-0539">Nucleus</keyword>
<dbReference type="VEuPathDB" id="PiroplasmaDB:TA10895"/>
<dbReference type="PANTHER" id="PTHR13026">
    <property type="entry name" value="NNP-1 PROTEIN NOVEL NUCLEAR PROTEIN 1 NOP52"/>
    <property type="match status" value="1"/>
</dbReference>
<name>A0A3B0NJD1_THEAN</name>
<accession>A0A3B0NJD1</accession>
<proteinExistence type="inferred from homology"/>
<comment type="subcellular location">
    <subcellularLocation>
        <location evidence="1">Nucleus</location>
    </subcellularLocation>
</comment>
<dbReference type="AlphaFoldDB" id="A0A3B0NJD1"/>
<sequence>MMDDIIRSICHNLANTDSNLRKRAILSVRELFKKTPNLDDLSLSKICKGLYYCLWMSDDPIQTRILSLDIIQLYKSIRLNSSNLNGVEEPLLFDHNEVDIRLRYLKCLMETVSREWLLLDKNRVDKVLLFTRIYVSEILYYMHELNWDLLVLNKLSEIFLNKNIFGRDTLGLLVHVIQVFTTELLYNYEQLKGCAEETKEPPTDSDDNVNFNEDGSKSKINTVHMNLCNNIDSVKLLYILKPFILMFVTSKDSLLLKTIYDYIFKELEKLSKITSVNLIVHLLESILNTSGETSPGKEIDVVKGINKKFIRNTLKLYQSNLSQSLTPAEKLHLEQLLYSIFTIATMNCESNESFSGNEQLNGTIFFKEDSVDLNNTKKESLGNEYMFRAEDYLNLANISTRRMSKSRLRNIHILNSTKSYLLKLKVTDDESRKFLQKLDDTRVKNQLFYYSLIRLRRLKLLHKFKTNNLNKIYNLSRKKRSNFNINLKQALDNIKYVKPVKSSLRERTTSDRKVKRKKKKVVFNLKKNQITNIPSRKKKNYAPLSLFVSSLSPTYYNIYIVYSIFKYTIRIPYN</sequence>
<dbReference type="PANTHER" id="PTHR13026:SF0">
    <property type="entry name" value="RIBOSOMAL RNA PROCESSING 1B"/>
    <property type="match status" value="1"/>
</dbReference>
<dbReference type="Pfam" id="PF05997">
    <property type="entry name" value="Nop52"/>
    <property type="match status" value="1"/>
</dbReference>
<evidence type="ECO:0000256" key="1">
    <source>
        <dbReference type="ARBA" id="ARBA00004123"/>
    </source>
</evidence>
<organism evidence="6">
    <name type="scientific">Theileria annulata</name>
    <dbReference type="NCBI Taxonomy" id="5874"/>
    <lineage>
        <taxon>Eukaryota</taxon>
        <taxon>Sar</taxon>
        <taxon>Alveolata</taxon>
        <taxon>Apicomplexa</taxon>
        <taxon>Aconoidasida</taxon>
        <taxon>Piroplasmida</taxon>
        <taxon>Theileriidae</taxon>
        <taxon>Theileria</taxon>
    </lineage>
</organism>
<dbReference type="EMBL" id="UIVT01000004">
    <property type="protein sequence ID" value="SVP94602.1"/>
    <property type="molecule type" value="Genomic_DNA"/>
</dbReference>
<dbReference type="GO" id="GO:0006364">
    <property type="term" value="P:rRNA processing"/>
    <property type="evidence" value="ECO:0007669"/>
    <property type="project" value="UniProtKB-KW"/>
</dbReference>
<evidence type="ECO:0000256" key="2">
    <source>
        <dbReference type="ARBA" id="ARBA00006374"/>
    </source>
</evidence>
<evidence type="ECO:0000313" key="6">
    <source>
        <dbReference type="EMBL" id="SVP95376.1"/>
    </source>
</evidence>
<keyword evidence="3" id="KW-0698">rRNA processing</keyword>
<gene>
    <name evidence="5" type="ORF">TAT_000353700</name>
    <name evidence="6" type="ORF">TAV_000353600</name>
</gene>
<reference evidence="6" key="1">
    <citation type="submission" date="2018-07" db="EMBL/GenBank/DDBJ databases">
        <authorList>
            <person name="Quirk P.G."/>
            <person name="Krulwich T.A."/>
        </authorList>
    </citation>
    <scope>NUCLEOTIDE SEQUENCE</scope>
    <source>
        <strain evidence="6">Anand</strain>
    </source>
</reference>
<dbReference type="InterPro" id="IPR010301">
    <property type="entry name" value="RRP1"/>
</dbReference>